<evidence type="ECO:0000256" key="8">
    <source>
        <dbReference type="SAM" id="MobiDB-lite"/>
    </source>
</evidence>
<reference evidence="9 10" key="1">
    <citation type="journal article" date="2018" name="New Phytol.">
        <title>Comparative genomics and transcriptomics depict ericoid mycorrhizal fungi as versatile saprotrophs and plant mutualists.</title>
        <authorList>
            <person name="Martino E."/>
            <person name="Morin E."/>
            <person name="Grelet G.A."/>
            <person name="Kuo A."/>
            <person name="Kohler A."/>
            <person name="Daghino S."/>
            <person name="Barry K.W."/>
            <person name="Cichocki N."/>
            <person name="Clum A."/>
            <person name="Dockter R.B."/>
            <person name="Hainaut M."/>
            <person name="Kuo R.C."/>
            <person name="LaButti K."/>
            <person name="Lindahl B.D."/>
            <person name="Lindquist E.A."/>
            <person name="Lipzen A."/>
            <person name="Khouja H.R."/>
            <person name="Magnuson J."/>
            <person name="Murat C."/>
            <person name="Ohm R.A."/>
            <person name="Singer S.W."/>
            <person name="Spatafora J.W."/>
            <person name="Wang M."/>
            <person name="Veneault-Fourrey C."/>
            <person name="Henrissat B."/>
            <person name="Grigoriev I.V."/>
            <person name="Martin F.M."/>
            <person name="Perotto S."/>
        </authorList>
    </citation>
    <scope>NUCLEOTIDE SEQUENCE [LARGE SCALE GENOMIC DNA]</scope>
    <source>
        <strain evidence="9 10">ATCC 22711</strain>
    </source>
</reference>
<evidence type="ECO:0000256" key="1">
    <source>
        <dbReference type="ARBA" id="ARBA00004496"/>
    </source>
</evidence>
<dbReference type="PANTHER" id="PTHR14344:SF3">
    <property type="entry name" value="WD REPEAT-CONTAINING PROTEIN 6"/>
    <property type="match status" value="1"/>
</dbReference>
<keyword evidence="10" id="KW-1185">Reference proteome</keyword>
<evidence type="ECO:0000256" key="7">
    <source>
        <dbReference type="PROSITE-ProRule" id="PRU00221"/>
    </source>
</evidence>
<dbReference type="InterPro" id="IPR011047">
    <property type="entry name" value="Quinoprotein_ADH-like_sf"/>
</dbReference>
<feature type="compositionally biased region" description="Polar residues" evidence="8">
    <location>
        <begin position="338"/>
        <end position="348"/>
    </location>
</feature>
<proteinExistence type="inferred from homology"/>
<sequence>MSIKHDHTLNPVVALEFYSRSAGTLLILAGEGCFLKVFEAESSKLISQIKIFDSQAIHGILVRDVAGKDNDLEVVIWGGCFLTLLRKETFETLLYQDLSSIENITSSLPDWILDAAISPYCNECVLVTAHNTVLRARLDEGSQTLHFETLNSPSRSILYSAHLLWESPTCILVAAGTVFGEIIVWQCTVSDETSSAGSRVVATFTGHEGSIFGVNISPPILDQYGKSTRLLASCSDDRTIRIWDIYGDLTGSTQEANPEALDTQLLRETGFINNEQQGASSQVTDRCVATVMGHASRIWRVRFQISNSNGSKRPSIGVISFGEDSTAQQWVLDFEAGSHSQDPSSNPSGAAMNGGGQVKACKLSHLNTFAFHSGKHIWSTAMHQLGSMRNLLITGGADGKISAYEIAVNKSSDNGQLSDTSLDKPAMTASDSNGDVEFLTRTRALDPENVLEAIKPDPENGVSAAQAPSSQILHDDPPLAISANGRPHKKTKHQKKPRDAFNRYAFVSDNCVLVTTTFGRVLLGQLGSSIKWNEVLLPESCKEDLKSYSMIKSLPKLGIAFLTNANGKIYMYRIGSTIVKVAQVTGKVGDMFTLFDPESRIITLVVTTLGGKDAVLFTFEQNSLSPLTLSGVPYHLPENFVVTSVGKSNTRLAFGARNGSFSLYEIGRNTGPLHTWNPDENTIPGEAITSITSLPVSANCDQDYFLTTGRNGMYSIFAVAVTAQENLATGSSIRQIHQGTPPLGPNIEAAWFDGPDLLLYGFKGKNFIVWNETNQCEIMNVECGGAHRSYAYSPLYNSSGGHFLYTKASRLYIHSQPRPSHRIIKQGGHGREIKACAISPDRNLIATGAEDTAIRIWKYEDRGSPLQSHFQCLAVTEKHTAGIQHLQWHGSKYLFSSGGNEEFYIWAVESIPGFGLGIVCEASCPDPSDDRDLRIMSFDVTEIADPSGHDGESHLLISLAYSDSTIRTYRYSKRSRFELVASGRYTSSCLTQIRNIQIQGKELYLLTAATDGNLVTWKTAVSECFSDIGNQPTPQLVRLSTHKLHQNAIKSLDVTISRAEKHIVVATGGDDNALGITIYRSENMGSRPRSIILRSAHAAAVTGLCFVQEDGISRVDQWKEMRIASSSNDQRVKEWSLRIGREGEMKLKKVGDVFTSVADAGDVAALRGGESAGESKVLIVGNGMEVFSVSGDLEH</sequence>
<dbReference type="InParanoid" id="A0A2T3AYU5"/>
<feature type="region of interest" description="Disordered" evidence="8">
    <location>
        <begin position="336"/>
        <end position="355"/>
    </location>
</feature>
<evidence type="ECO:0000256" key="5">
    <source>
        <dbReference type="ARBA" id="ARBA00022737"/>
    </source>
</evidence>
<dbReference type="Gene3D" id="2.130.10.10">
    <property type="entry name" value="YVTN repeat-like/Quinoprotein amine dehydrogenase"/>
    <property type="match status" value="4"/>
</dbReference>
<feature type="repeat" description="WD" evidence="7">
    <location>
        <begin position="204"/>
        <end position="245"/>
    </location>
</feature>
<feature type="repeat" description="WD" evidence="7">
    <location>
        <begin position="826"/>
        <end position="860"/>
    </location>
</feature>
<dbReference type="PANTHER" id="PTHR14344">
    <property type="entry name" value="WD REPEAT PROTEIN"/>
    <property type="match status" value="1"/>
</dbReference>
<dbReference type="EMBL" id="KZ679013">
    <property type="protein sequence ID" value="PSS15237.1"/>
    <property type="molecule type" value="Genomic_DNA"/>
</dbReference>
<feature type="compositionally biased region" description="Basic residues" evidence="8">
    <location>
        <begin position="486"/>
        <end position="496"/>
    </location>
</feature>
<dbReference type="GO" id="GO:0030488">
    <property type="term" value="P:tRNA methylation"/>
    <property type="evidence" value="ECO:0007669"/>
    <property type="project" value="TreeGrafter"/>
</dbReference>
<dbReference type="InterPro" id="IPR015943">
    <property type="entry name" value="WD40/YVTN_repeat-like_dom_sf"/>
</dbReference>
<dbReference type="PROSITE" id="PS50082">
    <property type="entry name" value="WD_REPEATS_2"/>
    <property type="match status" value="2"/>
</dbReference>
<evidence type="ECO:0000256" key="3">
    <source>
        <dbReference type="ARBA" id="ARBA00022574"/>
    </source>
</evidence>
<dbReference type="InterPro" id="IPR051973">
    <property type="entry name" value="tRNA_Anticodon_Mtase-Reg"/>
</dbReference>
<dbReference type="SUPFAM" id="SSF50998">
    <property type="entry name" value="Quinoprotein alcohol dehydrogenase-like"/>
    <property type="match status" value="1"/>
</dbReference>
<dbReference type="SMART" id="SM00320">
    <property type="entry name" value="WD40"/>
    <property type="match status" value="8"/>
</dbReference>
<keyword evidence="2" id="KW-0963">Cytoplasm</keyword>
<dbReference type="InterPro" id="IPR036322">
    <property type="entry name" value="WD40_repeat_dom_sf"/>
</dbReference>
<dbReference type="GO" id="GO:0005737">
    <property type="term" value="C:cytoplasm"/>
    <property type="evidence" value="ECO:0007669"/>
    <property type="project" value="UniProtKB-SubCell"/>
</dbReference>
<dbReference type="PROSITE" id="PS50294">
    <property type="entry name" value="WD_REPEATS_REGION"/>
    <property type="match status" value="2"/>
</dbReference>
<evidence type="ECO:0000313" key="10">
    <source>
        <dbReference type="Proteomes" id="UP000241818"/>
    </source>
</evidence>
<dbReference type="PROSITE" id="PS00678">
    <property type="entry name" value="WD_REPEATS_1"/>
    <property type="match status" value="1"/>
</dbReference>
<evidence type="ECO:0000256" key="6">
    <source>
        <dbReference type="ARBA" id="ARBA00038255"/>
    </source>
</evidence>
<dbReference type="STRING" id="857342.A0A2T3AYU5"/>
<evidence type="ECO:0000256" key="2">
    <source>
        <dbReference type="ARBA" id="ARBA00022490"/>
    </source>
</evidence>
<feature type="region of interest" description="Disordered" evidence="8">
    <location>
        <begin position="454"/>
        <end position="496"/>
    </location>
</feature>
<comment type="similarity">
    <text evidence="6">Belongs to the WD repeat WDR6 family.</text>
</comment>
<evidence type="ECO:0000256" key="4">
    <source>
        <dbReference type="ARBA" id="ARBA00022694"/>
    </source>
</evidence>
<dbReference type="OrthoDB" id="5594999at2759"/>
<keyword evidence="3 7" id="KW-0853">WD repeat</keyword>
<accession>A0A2T3AYU5</accession>
<dbReference type="GeneID" id="36569980"/>
<dbReference type="Pfam" id="PF00400">
    <property type="entry name" value="WD40"/>
    <property type="match status" value="2"/>
</dbReference>
<dbReference type="InterPro" id="IPR001680">
    <property type="entry name" value="WD40_rpt"/>
</dbReference>
<dbReference type="InterPro" id="IPR019775">
    <property type="entry name" value="WD40_repeat_CS"/>
</dbReference>
<evidence type="ECO:0000313" key="9">
    <source>
        <dbReference type="EMBL" id="PSS15237.1"/>
    </source>
</evidence>
<comment type="subcellular location">
    <subcellularLocation>
        <location evidence="1">Cytoplasm</location>
    </subcellularLocation>
</comment>
<dbReference type="AlphaFoldDB" id="A0A2T3AYU5"/>
<keyword evidence="5" id="KW-0677">Repeat</keyword>
<feature type="region of interest" description="Disordered" evidence="8">
    <location>
        <begin position="412"/>
        <end position="433"/>
    </location>
</feature>
<protein>
    <submittedName>
        <fullName evidence="9">Uncharacterized protein</fullName>
    </submittedName>
</protein>
<name>A0A2T3AYU5_AMORE</name>
<gene>
    <name evidence="9" type="ORF">M430DRAFT_124046</name>
</gene>
<dbReference type="RefSeq" id="XP_024719836.1">
    <property type="nucleotide sequence ID" value="XM_024861899.1"/>
</dbReference>
<dbReference type="SUPFAM" id="SSF50978">
    <property type="entry name" value="WD40 repeat-like"/>
    <property type="match status" value="2"/>
</dbReference>
<organism evidence="9 10">
    <name type="scientific">Amorphotheca resinae ATCC 22711</name>
    <dbReference type="NCBI Taxonomy" id="857342"/>
    <lineage>
        <taxon>Eukaryota</taxon>
        <taxon>Fungi</taxon>
        <taxon>Dikarya</taxon>
        <taxon>Ascomycota</taxon>
        <taxon>Pezizomycotina</taxon>
        <taxon>Leotiomycetes</taxon>
        <taxon>Helotiales</taxon>
        <taxon>Amorphothecaceae</taxon>
        <taxon>Amorphotheca</taxon>
    </lineage>
</organism>
<dbReference type="Proteomes" id="UP000241818">
    <property type="component" value="Unassembled WGS sequence"/>
</dbReference>
<dbReference type="FunCoup" id="A0A2T3AYU5">
    <property type="interactions" value="579"/>
</dbReference>
<keyword evidence="4" id="KW-0819">tRNA processing</keyword>